<evidence type="ECO:0000256" key="1">
    <source>
        <dbReference type="SAM" id="Phobius"/>
    </source>
</evidence>
<evidence type="ECO:0000313" key="3">
    <source>
        <dbReference type="EMBL" id="CAF3679102.1"/>
    </source>
</evidence>
<feature type="transmembrane region" description="Helical" evidence="1">
    <location>
        <begin position="54"/>
        <end position="72"/>
    </location>
</feature>
<organism evidence="3 4">
    <name type="scientific">Didymodactylos carnosus</name>
    <dbReference type="NCBI Taxonomy" id="1234261"/>
    <lineage>
        <taxon>Eukaryota</taxon>
        <taxon>Metazoa</taxon>
        <taxon>Spiralia</taxon>
        <taxon>Gnathifera</taxon>
        <taxon>Rotifera</taxon>
        <taxon>Eurotatoria</taxon>
        <taxon>Bdelloidea</taxon>
        <taxon>Philodinida</taxon>
        <taxon>Philodinidae</taxon>
        <taxon>Didymodactylos</taxon>
    </lineage>
</organism>
<protein>
    <submittedName>
        <fullName evidence="3">Uncharacterized protein</fullName>
    </submittedName>
</protein>
<accession>A0A8S2HUD3</accession>
<name>A0A8S2HUD3_9BILA</name>
<dbReference type="AlphaFoldDB" id="A0A8S2HUD3"/>
<reference evidence="3" key="1">
    <citation type="submission" date="2021-02" db="EMBL/GenBank/DDBJ databases">
        <authorList>
            <person name="Nowell W R."/>
        </authorList>
    </citation>
    <scope>NUCLEOTIDE SEQUENCE</scope>
</reference>
<keyword evidence="1" id="KW-1133">Transmembrane helix</keyword>
<gene>
    <name evidence="2" type="ORF">OVA965_LOCUS9471</name>
    <name evidence="3" type="ORF">TMI583_LOCUS9464</name>
</gene>
<dbReference type="Proteomes" id="UP000677228">
    <property type="component" value="Unassembled WGS sequence"/>
</dbReference>
<keyword evidence="1" id="KW-0472">Membrane</keyword>
<evidence type="ECO:0000313" key="2">
    <source>
        <dbReference type="EMBL" id="CAF0897960.1"/>
    </source>
</evidence>
<dbReference type="Proteomes" id="UP000682733">
    <property type="component" value="Unassembled WGS sequence"/>
</dbReference>
<dbReference type="EMBL" id="CAJOBA010003353">
    <property type="protein sequence ID" value="CAF3679102.1"/>
    <property type="molecule type" value="Genomic_DNA"/>
</dbReference>
<evidence type="ECO:0000313" key="4">
    <source>
        <dbReference type="Proteomes" id="UP000682733"/>
    </source>
</evidence>
<keyword evidence="1" id="KW-0812">Transmembrane</keyword>
<dbReference type="EMBL" id="CAJNOK010003353">
    <property type="protein sequence ID" value="CAF0897960.1"/>
    <property type="molecule type" value="Genomic_DNA"/>
</dbReference>
<proteinExistence type="predicted"/>
<sequence>MQKRNSTSFAIHKLWLFHKIKQGKAPAALRCLIPTGDSKYNIVKRGKKREVPPLIIIIIVFGDILSCHKIPFYRRYLKKSLHFTPYYLMGEYRNEIQLWNEPCELQQLCVD</sequence>
<comment type="caution">
    <text evidence="3">The sequence shown here is derived from an EMBL/GenBank/DDBJ whole genome shotgun (WGS) entry which is preliminary data.</text>
</comment>